<dbReference type="EMBL" id="CP100390">
    <property type="protein sequence ID" value="UZE96814.1"/>
    <property type="molecule type" value="Genomic_DNA"/>
</dbReference>
<gene>
    <name evidence="1" type="ORF">NKI27_03415</name>
</gene>
<dbReference type="Proteomes" id="UP001163739">
    <property type="component" value="Chromosome"/>
</dbReference>
<evidence type="ECO:0000313" key="1">
    <source>
        <dbReference type="EMBL" id="UZE96814.1"/>
    </source>
</evidence>
<keyword evidence="2" id="KW-1185">Reference proteome</keyword>
<proteinExistence type="predicted"/>
<sequence length="321" mass="36990">MEIEIELNDDWYLTGVKVGAKDYWLSYSSNNRLIREASKVTFEHLETDLSAIKIGSITIKESTLECARNGQRSAIGALIKRGLNQLIPEQEKLMLPEIRKLLIRQIIPQAEIDLQIMKPEVTRAYHRLASTKEKCQDSEFIEYRINHVKQFWRGPMAIVTTVDPDLAKRPSVEPVVPFMDIPEDDLFGGMQIGCCKPEVVIPPVSPSGEQIPCGFPEDRVVFVKNKRDGLFISWLFTTSHSICGVSHHYVSLNLFWDMINVTKQYLNDESGFDRMAYAEEILRLAEEYLNRICEDIRFELTHELKEAKSWGNVIRQPCKVW</sequence>
<accession>A0ABY6N4B8</accession>
<dbReference type="RefSeq" id="WP_265048299.1">
    <property type="nucleotide sequence ID" value="NZ_CP100390.1"/>
</dbReference>
<organism evidence="1 2">
    <name type="scientific">Alkalimarinus alittae</name>
    <dbReference type="NCBI Taxonomy" id="2961619"/>
    <lineage>
        <taxon>Bacteria</taxon>
        <taxon>Pseudomonadati</taxon>
        <taxon>Pseudomonadota</taxon>
        <taxon>Gammaproteobacteria</taxon>
        <taxon>Alteromonadales</taxon>
        <taxon>Alteromonadaceae</taxon>
        <taxon>Alkalimarinus</taxon>
    </lineage>
</organism>
<reference evidence="1" key="1">
    <citation type="submission" date="2022-06" db="EMBL/GenBank/DDBJ databases">
        <title>Alkalimarinus sp. nov., isolated from gut of a Alitta virens.</title>
        <authorList>
            <person name="Yang A.I."/>
            <person name="Shin N.-R."/>
        </authorList>
    </citation>
    <scope>NUCLEOTIDE SEQUENCE</scope>
    <source>
        <strain evidence="1">A2M4</strain>
    </source>
</reference>
<protein>
    <submittedName>
        <fullName evidence="1">Uncharacterized protein</fullName>
    </submittedName>
</protein>
<name>A0ABY6N4B8_9ALTE</name>
<evidence type="ECO:0000313" key="2">
    <source>
        <dbReference type="Proteomes" id="UP001163739"/>
    </source>
</evidence>